<accession>A0AAD4IWS2</accession>
<name>A0AAD4IWS2_PERFH</name>
<proteinExistence type="predicted"/>
<evidence type="ECO:0000313" key="1">
    <source>
        <dbReference type="EMBL" id="KAH6822980.1"/>
    </source>
</evidence>
<gene>
    <name evidence="1" type="ORF">C2S53_012195</name>
</gene>
<organism evidence="1 2">
    <name type="scientific">Perilla frutescens var. hirtella</name>
    <name type="common">Perilla citriodora</name>
    <name type="synonym">Perilla setoyensis</name>
    <dbReference type="NCBI Taxonomy" id="608512"/>
    <lineage>
        <taxon>Eukaryota</taxon>
        <taxon>Viridiplantae</taxon>
        <taxon>Streptophyta</taxon>
        <taxon>Embryophyta</taxon>
        <taxon>Tracheophyta</taxon>
        <taxon>Spermatophyta</taxon>
        <taxon>Magnoliopsida</taxon>
        <taxon>eudicotyledons</taxon>
        <taxon>Gunneridae</taxon>
        <taxon>Pentapetalae</taxon>
        <taxon>asterids</taxon>
        <taxon>lamiids</taxon>
        <taxon>Lamiales</taxon>
        <taxon>Lamiaceae</taxon>
        <taxon>Nepetoideae</taxon>
        <taxon>Elsholtzieae</taxon>
        <taxon>Perilla</taxon>
    </lineage>
</organism>
<keyword evidence="2" id="KW-1185">Reference proteome</keyword>
<dbReference type="EMBL" id="SDAM02001101">
    <property type="protein sequence ID" value="KAH6822980.1"/>
    <property type="molecule type" value="Genomic_DNA"/>
</dbReference>
<sequence length="106" mass="11541">MDALQEPELRRVDGDLDVKLSNYAKLSAGGAFVSDDFIVLPGPADGASQLLNPAVPESMEMEIHSLLEKLLDINDSMSRCAASAARLRLLLQLLKTFQGIETYCMS</sequence>
<evidence type="ECO:0000313" key="2">
    <source>
        <dbReference type="Proteomes" id="UP001190926"/>
    </source>
</evidence>
<comment type="caution">
    <text evidence="1">The sequence shown here is derived from an EMBL/GenBank/DDBJ whole genome shotgun (WGS) entry which is preliminary data.</text>
</comment>
<reference evidence="1 2" key="1">
    <citation type="journal article" date="2021" name="Nat. Commun.">
        <title>Incipient diploidization of the medicinal plant Perilla within 10,000 years.</title>
        <authorList>
            <person name="Zhang Y."/>
            <person name="Shen Q."/>
            <person name="Leng L."/>
            <person name="Zhang D."/>
            <person name="Chen S."/>
            <person name="Shi Y."/>
            <person name="Ning Z."/>
            <person name="Chen S."/>
        </authorList>
    </citation>
    <scope>NUCLEOTIDE SEQUENCE [LARGE SCALE GENOMIC DNA]</scope>
    <source>
        <strain evidence="2">cv. PC099</strain>
    </source>
</reference>
<dbReference type="Proteomes" id="UP001190926">
    <property type="component" value="Unassembled WGS sequence"/>
</dbReference>
<protein>
    <submittedName>
        <fullName evidence="1">Golgi snare 12</fullName>
    </submittedName>
</protein>
<dbReference type="AlphaFoldDB" id="A0AAD4IWS2"/>